<dbReference type="PROSITE" id="PS51371">
    <property type="entry name" value="CBS"/>
    <property type="match status" value="2"/>
</dbReference>
<feature type="transmembrane region" description="Helical" evidence="12">
    <location>
        <begin position="69"/>
        <end position="89"/>
    </location>
</feature>
<feature type="compositionally biased region" description="Low complexity" evidence="11">
    <location>
        <begin position="548"/>
        <end position="575"/>
    </location>
</feature>
<dbReference type="Gene3D" id="3.10.580.10">
    <property type="entry name" value="CBS-domain"/>
    <property type="match status" value="1"/>
</dbReference>
<dbReference type="FunFam" id="3.10.580.10:FF:000002">
    <property type="entry name" value="Magnesium/cobalt efflux protein CorC"/>
    <property type="match status" value="1"/>
</dbReference>
<name>A0A938YCZ9_9ACTN</name>
<evidence type="ECO:0000256" key="6">
    <source>
        <dbReference type="ARBA" id="ARBA00022989"/>
    </source>
</evidence>
<keyword evidence="5" id="KW-0677">Repeat</keyword>
<keyword evidence="6 10" id="KW-1133">Transmembrane helix</keyword>
<dbReference type="InterPro" id="IPR016169">
    <property type="entry name" value="FAD-bd_PCMH_sub2"/>
</dbReference>
<evidence type="ECO:0000256" key="4">
    <source>
        <dbReference type="ARBA" id="ARBA00022692"/>
    </source>
</evidence>
<dbReference type="PANTHER" id="PTHR22777">
    <property type="entry name" value="HEMOLYSIN-RELATED"/>
    <property type="match status" value="1"/>
</dbReference>
<dbReference type="SUPFAM" id="SSF54631">
    <property type="entry name" value="CBS-domain pair"/>
    <property type="match status" value="1"/>
</dbReference>
<evidence type="ECO:0000256" key="9">
    <source>
        <dbReference type="PROSITE-ProRule" id="PRU00703"/>
    </source>
</evidence>
<comment type="caution">
    <text evidence="15">The sequence shown here is derived from an EMBL/GenBank/DDBJ whole genome shotgun (WGS) entry which is preliminary data.</text>
</comment>
<dbReference type="InterPro" id="IPR000644">
    <property type="entry name" value="CBS_dom"/>
</dbReference>
<evidence type="ECO:0000259" key="14">
    <source>
        <dbReference type="PROSITE" id="PS51846"/>
    </source>
</evidence>
<feature type="compositionally biased region" description="Acidic residues" evidence="11">
    <location>
        <begin position="487"/>
        <end position="499"/>
    </location>
</feature>
<gene>
    <name evidence="15" type="ORF">JL106_08495</name>
</gene>
<dbReference type="PROSITE" id="PS51846">
    <property type="entry name" value="CNNM"/>
    <property type="match status" value="1"/>
</dbReference>
<dbReference type="AlphaFoldDB" id="A0A938YCZ9"/>
<evidence type="ECO:0000313" key="16">
    <source>
        <dbReference type="Proteomes" id="UP000663792"/>
    </source>
</evidence>
<evidence type="ECO:0000256" key="10">
    <source>
        <dbReference type="PROSITE-ProRule" id="PRU01193"/>
    </source>
</evidence>
<proteinExistence type="inferred from homology"/>
<dbReference type="GO" id="GO:0050660">
    <property type="term" value="F:flavin adenine dinucleotide binding"/>
    <property type="evidence" value="ECO:0007669"/>
    <property type="project" value="InterPro"/>
</dbReference>
<keyword evidence="8 10" id="KW-0472">Membrane</keyword>
<keyword evidence="16" id="KW-1185">Reference proteome</keyword>
<evidence type="ECO:0000256" key="1">
    <source>
        <dbReference type="ARBA" id="ARBA00004651"/>
    </source>
</evidence>
<feature type="region of interest" description="Disordered" evidence="11">
    <location>
        <begin position="444"/>
        <end position="658"/>
    </location>
</feature>
<evidence type="ECO:0000256" key="11">
    <source>
        <dbReference type="SAM" id="MobiDB-lite"/>
    </source>
</evidence>
<evidence type="ECO:0000259" key="13">
    <source>
        <dbReference type="PROSITE" id="PS51371"/>
    </source>
</evidence>
<dbReference type="GO" id="GO:0005886">
    <property type="term" value="C:plasma membrane"/>
    <property type="evidence" value="ECO:0007669"/>
    <property type="project" value="UniProtKB-SubCell"/>
</dbReference>
<feature type="compositionally biased region" description="Low complexity" evidence="11">
    <location>
        <begin position="613"/>
        <end position="650"/>
    </location>
</feature>
<dbReference type="EMBL" id="JAERWK010000010">
    <property type="protein sequence ID" value="MBM9467316.1"/>
    <property type="molecule type" value="Genomic_DNA"/>
</dbReference>
<dbReference type="Pfam" id="PF00571">
    <property type="entry name" value="CBS"/>
    <property type="match status" value="2"/>
</dbReference>
<feature type="transmembrane region" description="Helical" evidence="12">
    <location>
        <begin position="95"/>
        <end position="117"/>
    </location>
</feature>
<dbReference type="CDD" id="cd04590">
    <property type="entry name" value="CBS_pair_CorC_HlyC_assoc"/>
    <property type="match status" value="1"/>
</dbReference>
<organism evidence="15 16">
    <name type="scientific">Nakamurella leprariae</name>
    <dbReference type="NCBI Taxonomy" id="2803911"/>
    <lineage>
        <taxon>Bacteria</taxon>
        <taxon>Bacillati</taxon>
        <taxon>Actinomycetota</taxon>
        <taxon>Actinomycetes</taxon>
        <taxon>Nakamurellales</taxon>
        <taxon>Nakamurellaceae</taxon>
        <taxon>Nakamurella</taxon>
    </lineage>
</organism>
<dbReference type="InterPro" id="IPR044751">
    <property type="entry name" value="Ion_transp-like_CBS"/>
</dbReference>
<keyword evidence="7 9" id="KW-0129">CBS domain</keyword>
<evidence type="ECO:0000256" key="3">
    <source>
        <dbReference type="ARBA" id="ARBA00022475"/>
    </source>
</evidence>
<keyword evidence="4 10" id="KW-0812">Transmembrane</keyword>
<feature type="transmembrane region" description="Helical" evidence="12">
    <location>
        <begin position="12"/>
        <end position="35"/>
    </location>
</feature>
<feature type="transmembrane region" description="Helical" evidence="12">
    <location>
        <begin position="138"/>
        <end position="157"/>
    </location>
</feature>
<feature type="domain" description="CBS" evidence="13">
    <location>
        <begin position="292"/>
        <end position="349"/>
    </location>
</feature>
<feature type="compositionally biased region" description="Low complexity" evidence="11">
    <location>
        <begin position="588"/>
        <end position="603"/>
    </location>
</feature>
<dbReference type="InterPro" id="IPR005170">
    <property type="entry name" value="Transptr-assoc_dom"/>
</dbReference>
<dbReference type="SUPFAM" id="SSF56176">
    <property type="entry name" value="FAD-binding/transporter-associated domain-like"/>
    <property type="match status" value="1"/>
</dbReference>
<dbReference type="InterPro" id="IPR046342">
    <property type="entry name" value="CBS_dom_sf"/>
</dbReference>
<dbReference type="Pfam" id="PF03471">
    <property type="entry name" value="CorC_HlyC"/>
    <property type="match status" value="1"/>
</dbReference>
<accession>A0A938YCZ9</accession>
<dbReference type="PANTHER" id="PTHR22777:SF32">
    <property type="entry name" value="UPF0053 INNER MEMBRANE PROTEIN YFJD"/>
    <property type="match status" value="1"/>
</dbReference>
<comment type="subcellular location">
    <subcellularLocation>
        <location evidence="1">Cell membrane</location>
        <topology evidence="1">Multi-pass membrane protein</topology>
    </subcellularLocation>
</comment>
<feature type="domain" description="CBS" evidence="13">
    <location>
        <begin position="210"/>
        <end position="270"/>
    </location>
</feature>
<feature type="domain" description="CNNM transmembrane" evidence="14">
    <location>
        <begin position="4"/>
        <end position="191"/>
    </location>
</feature>
<dbReference type="SMART" id="SM01091">
    <property type="entry name" value="CorC_HlyC"/>
    <property type="match status" value="1"/>
</dbReference>
<reference evidence="15" key="1">
    <citation type="submission" date="2021-01" db="EMBL/GenBank/DDBJ databases">
        <title>YIM 132084 draft genome.</title>
        <authorList>
            <person name="An D."/>
        </authorList>
    </citation>
    <scope>NUCLEOTIDE SEQUENCE</scope>
    <source>
        <strain evidence="15">YIM 132084</strain>
    </source>
</reference>
<dbReference type="Pfam" id="PF01595">
    <property type="entry name" value="CNNM"/>
    <property type="match status" value="1"/>
</dbReference>
<feature type="compositionally biased region" description="Basic residues" evidence="11">
    <location>
        <begin position="526"/>
        <end position="539"/>
    </location>
</feature>
<dbReference type="InterPro" id="IPR002550">
    <property type="entry name" value="CNNM"/>
</dbReference>
<dbReference type="InterPro" id="IPR036318">
    <property type="entry name" value="FAD-bd_PCMH-like_sf"/>
</dbReference>
<keyword evidence="3" id="KW-1003">Cell membrane</keyword>
<feature type="compositionally biased region" description="Basic and acidic residues" evidence="11">
    <location>
        <begin position="445"/>
        <end position="486"/>
    </location>
</feature>
<evidence type="ECO:0000313" key="15">
    <source>
        <dbReference type="EMBL" id="MBM9467316.1"/>
    </source>
</evidence>
<dbReference type="Proteomes" id="UP000663792">
    <property type="component" value="Unassembled WGS sequence"/>
</dbReference>
<evidence type="ECO:0000256" key="5">
    <source>
        <dbReference type="ARBA" id="ARBA00022737"/>
    </source>
</evidence>
<evidence type="ECO:0000256" key="12">
    <source>
        <dbReference type="SAM" id="Phobius"/>
    </source>
</evidence>
<evidence type="ECO:0000256" key="8">
    <source>
        <dbReference type="ARBA" id="ARBA00023136"/>
    </source>
</evidence>
<sequence length="658" mass="69945">MTPFDALDVLLVVAAAVLLPVAGLLAAADAAIAMASPARVEELHREGRRGAASLLRIVSDRPRYTNLLLLLRLSTELTATVVLSAVVFSTWGFRWWIGLIAVLVMIVVCYVVVGVLPRTIGRQHPYRVGLALATATRGLAKVLSPVASLLILLGNAITPGKGFREGPFTSDIELRELVDIAGRRGLVEETEREMLQSVFELGDTIAREVMVPRTEMIWIEADRSTRQALQLASRSGMSRIPVIGEDIDDVVGVAYVKDLIAALLVEIDDPAPDGPDAGRGPVDVSGPSVSAVMRPAVFVPDSKRADELLREMQLSHSHFTVVIDEYGGVAGIVTIEDVLEEIVGEITDEYDADAPPPIEHLDDGRVRVSARLAVEDLGDLFGIDLPAEEVETVGGLLAQLLGRVPLPGSVAEIEGLQLVGEDGRDRRGRPRVLAVTVRRLTPAELAERRRQQDEDRERQERERREREEALLRDEPADRADTDRTADTTDEPDGSVDTVDEASARPESTGSDPAPDSASSDDDERRRARKAAKAARKAARRAAERAATDRTAASDAAPDEPAAADVAAPVDAAAPAPGGGSTDDRPDGTVRPNLTVPPTVLPTVGVDRPRSADPDGTATGPTATGPTATGPTATGPTATRAGATGPGTTRPSSEEQVQR</sequence>
<comment type="similarity">
    <text evidence="2">Belongs to the UPF0053 family.</text>
</comment>
<evidence type="ECO:0000256" key="7">
    <source>
        <dbReference type="ARBA" id="ARBA00023122"/>
    </source>
</evidence>
<protein>
    <submittedName>
        <fullName evidence="15">HlyC/CorC family transporter</fullName>
    </submittedName>
</protein>
<evidence type="ECO:0000256" key="2">
    <source>
        <dbReference type="ARBA" id="ARBA00006337"/>
    </source>
</evidence>
<dbReference type="Gene3D" id="3.30.465.10">
    <property type="match status" value="1"/>
</dbReference>